<dbReference type="InterPro" id="IPR018770">
    <property type="entry name" value="ChloroindolylP_hydrolase"/>
</dbReference>
<dbReference type="RefSeq" id="WP_198684834.1">
    <property type="nucleotide sequence ID" value="NZ_JAEIJD010000002.1"/>
</dbReference>
<dbReference type="EMBL" id="JAEIJD010000002">
    <property type="protein sequence ID" value="MBI6628804.1"/>
    <property type="molecule type" value="Genomic_DNA"/>
</dbReference>
<evidence type="ECO:0000313" key="2">
    <source>
        <dbReference type="EMBL" id="MBI6628804.1"/>
    </source>
</evidence>
<keyword evidence="3" id="KW-1185">Reference proteome</keyword>
<organism evidence="2 3">
    <name type="scientific">Pontibaca salina</name>
    <dbReference type="NCBI Taxonomy" id="2795731"/>
    <lineage>
        <taxon>Bacteria</taxon>
        <taxon>Pseudomonadati</taxon>
        <taxon>Pseudomonadota</taxon>
        <taxon>Alphaproteobacteria</taxon>
        <taxon>Rhodobacterales</taxon>
        <taxon>Roseobacteraceae</taxon>
        <taxon>Pontibaca</taxon>
    </lineage>
</organism>
<dbReference type="Pfam" id="PF10112">
    <property type="entry name" value="Halogen_Hydrol"/>
    <property type="match status" value="1"/>
</dbReference>
<feature type="transmembrane region" description="Helical" evidence="1">
    <location>
        <begin position="122"/>
        <end position="142"/>
    </location>
</feature>
<feature type="transmembrane region" description="Helical" evidence="1">
    <location>
        <begin position="58"/>
        <end position="75"/>
    </location>
</feature>
<dbReference type="AlphaFoldDB" id="A0A934HIJ1"/>
<feature type="transmembrane region" description="Helical" evidence="1">
    <location>
        <begin position="32"/>
        <end position="52"/>
    </location>
</feature>
<keyword evidence="1" id="KW-0472">Membrane</keyword>
<comment type="caution">
    <text evidence="2">The sequence shown here is derived from an EMBL/GenBank/DDBJ whole genome shotgun (WGS) entry which is preliminary data.</text>
</comment>
<accession>A0A934HIJ1</accession>
<keyword evidence="1" id="KW-0812">Transmembrane</keyword>
<gene>
    <name evidence="2" type="ORF">JAO82_02815</name>
</gene>
<name>A0A934HIJ1_9RHOB</name>
<dbReference type="Proteomes" id="UP000613255">
    <property type="component" value="Unassembled WGS sequence"/>
</dbReference>
<sequence>MAQRYGGKYSPETDDVAPTAKNSFDGAQVDPIGFASNLLFVPPILLFFLSLFKGPVGLGFGVLGAALLGLGAWLLRDGLRAQAAYDARKVARRPAFPRKIAAAVLAALGVGAGILAQPDGGTLGAALYGLVAGALHLVAFGLDPLTSKGAPGVDDFQQSRVSRAVDEGETYLADMTREIARANDRRMSARVERFQATARDLFRTVEEDPRDLTGARKYMTVYLMGARDATARFANIYARSRDAKAREDYLALLDDLEQNFAARTRKMLLEDRSDLTIEIDVLRDRLKREGVRPQ</sequence>
<protein>
    <submittedName>
        <fullName evidence="2">5-bromo-4-chloroindolyl phosphate hydrolysis family protein</fullName>
    </submittedName>
</protein>
<evidence type="ECO:0000313" key="3">
    <source>
        <dbReference type="Proteomes" id="UP000613255"/>
    </source>
</evidence>
<evidence type="ECO:0000256" key="1">
    <source>
        <dbReference type="SAM" id="Phobius"/>
    </source>
</evidence>
<feature type="transmembrane region" description="Helical" evidence="1">
    <location>
        <begin position="96"/>
        <end position="116"/>
    </location>
</feature>
<keyword evidence="1" id="KW-1133">Transmembrane helix</keyword>
<reference evidence="2" key="1">
    <citation type="submission" date="2020-12" db="EMBL/GenBank/DDBJ databases">
        <title>Pontibaca salina gen. nov., sp. nov., isolated from marine sediment.</title>
        <authorList>
            <person name="Bo J."/>
            <person name="Wang S."/>
            <person name="Song X."/>
            <person name="Du Z."/>
        </authorList>
    </citation>
    <scope>NUCLEOTIDE SEQUENCE</scope>
    <source>
        <strain evidence="2">S1109L</strain>
    </source>
</reference>
<proteinExistence type="predicted"/>